<comment type="caution">
    <text evidence="2">The sequence shown here is derived from an EMBL/GenBank/DDBJ whole genome shotgun (WGS) entry which is preliminary data.</text>
</comment>
<organism evidence="2 3">
    <name type="scientific">Chionoecetes opilio</name>
    <name type="common">Atlantic snow crab</name>
    <name type="synonym">Cancer opilio</name>
    <dbReference type="NCBI Taxonomy" id="41210"/>
    <lineage>
        <taxon>Eukaryota</taxon>
        <taxon>Metazoa</taxon>
        <taxon>Ecdysozoa</taxon>
        <taxon>Arthropoda</taxon>
        <taxon>Crustacea</taxon>
        <taxon>Multicrustacea</taxon>
        <taxon>Malacostraca</taxon>
        <taxon>Eumalacostraca</taxon>
        <taxon>Eucarida</taxon>
        <taxon>Decapoda</taxon>
        <taxon>Pleocyemata</taxon>
        <taxon>Brachyura</taxon>
        <taxon>Eubrachyura</taxon>
        <taxon>Majoidea</taxon>
        <taxon>Majidae</taxon>
        <taxon>Chionoecetes</taxon>
    </lineage>
</organism>
<feature type="region of interest" description="Disordered" evidence="1">
    <location>
        <begin position="72"/>
        <end position="107"/>
    </location>
</feature>
<dbReference type="AlphaFoldDB" id="A0A8J5D1S9"/>
<sequence>MRTLKLPPSPQPGTFLQLANVDCSVVPNGRRKLICPDWDTAVQVLGEDHPALPPLRNAVQLAEDLLSVDDDGISMLSDDEVEGDDGLLGGDSPVPPSPDLNIPDDSFDEVILRQGGSGR</sequence>
<reference evidence="2" key="1">
    <citation type="submission" date="2020-07" db="EMBL/GenBank/DDBJ databases">
        <title>The High-quality genome of the commercially important snow crab, Chionoecetes opilio.</title>
        <authorList>
            <person name="Jeong J.-H."/>
            <person name="Ryu S."/>
        </authorList>
    </citation>
    <scope>NUCLEOTIDE SEQUENCE</scope>
    <source>
        <strain evidence="2">MADBK_172401_WGS</strain>
        <tissue evidence="2">Digestive gland</tissue>
    </source>
</reference>
<dbReference type="EMBL" id="JACEEZ010002020">
    <property type="protein sequence ID" value="KAG0728596.1"/>
    <property type="molecule type" value="Genomic_DNA"/>
</dbReference>
<feature type="compositionally biased region" description="Acidic residues" evidence="1">
    <location>
        <begin position="72"/>
        <end position="85"/>
    </location>
</feature>
<keyword evidence="3" id="KW-1185">Reference proteome</keyword>
<gene>
    <name evidence="2" type="ORF">GWK47_032161</name>
</gene>
<dbReference type="Proteomes" id="UP000770661">
    <property type="component" value="Unassembled WGS sequence"/>
</dbReference>
<name>A0A8J5D1S9_CHIOP</name>
<evidence type="ECO:0000313" key="3">
    <source>
        <dbReference type="Proteomes" id="UP000770661"/>
    </source>
</evidence>
<evidence type="ECO:0000256" key="1">
    <source>
        <dbReference type="SAM" id="MobiDB-lite"/>
    </source>
</evidence>
<proteinExistence type="predicted"/>
<protein>
    <submittedName>
        <fullName evidence="2">Uncharacterized protein</fullName>
    </submittedName>
</protein>
<accession>A0A8J5D1S9</accession>
<evidence type="ECO:0000313" key="2">
    <source>
        <dbReference type="EMBL" id="KAG0728596.1"/>
    </source>
</evidence>